<feature type="signal peptide" evidence="2">
    <location>
        <begin position="1"/>
        <end position="26"/>
    </location>
</feature>
<evidence type="ECO:0000256" key="2">
    <source>
        <dbReference type="SAM" id="SignalP"/>
    </source>
</evidence>
<organism evidence="3 4">
    <name type="scientific">Hymenobacter polaris</name>
    <dbReference type="NCBI Taxonomy" id="2682546"/>
    <lineage>
        <taxon>Bacteria</taxon>
        <taxon>Pseudomonadati</taxon>
        <taxon>Bacteroidota</taxon>
        <taxon>Cytophagia</taxon>
        <taxon>Cytophagales</taxon>
        <taxon>Hymenobacteraceae</taxon>
        <taxon>Hymenobacter</taxon>
    </lineage>
</organism>
<proteinExistence type="predicted"/>
<name>A0A7Y0AFU4_9BACT</name>
<feature type="region of interest" description="Disordered" evidence="1">
    <location>
        <begin position="81"/>
        <end position="102"/>
    </location>
</feature>
<dbReference type="AlphaFoldDB" id="A0A7Y0AFU4"/>
<evidence type="ECO:0000313" key="4">
    <source>
        <dbReference type="Proteomes" id="UP000559626"/>
    </source>
</evidence>
<evidence type="ECO:0000313" key="3">
    <source>
        <dbReference type="EMBL" id="NML66519.1"/>
    </source>
</evidence>
<keyword evidence="2" id="KW-0732">Signal</keyword>
<reference evidence="3 4" key="1">
    <citation type="submission" date="2020-04" db="EMBL/GenBank/DDBJ databases">
        <title>Hymenobacter polaris sp. nov., isolated from Arctic soil.</title>
        <authorList>
            <person name="Dahal R.H."/>
        </authorList>
    </citation>
    <scope>NUCLEOTIDE SEQUENCE [LARGE SCALE GENOMIC DNA]</scope>
    <source>
        <strain evidence="3 4">RP-2-7</strain>
    </source>
</reference>
<accession>A0A7Y0AFU4</accession>
<keyword evidence="4" id="KW-1185">Reference proteome</keyword>
<gene>
    <name evidence="3" type="ORF">HHL22_15025</name>
</gene>
<dbReference type="RefSeq" id="WP_169532157.1">
    <property type="nucleotide sequence ID" value="NZ_JABBGH010000002.1"/>
</dbReference>
<dbReference type="Proteomes" id="UP000559626">
    <property type="component" value="Unassembled WGS sequence"/>
</dbReference>
<dbReference type="EMBL" id="JABBGH010000002">
    <property type="protein sequence ID" value="NML66519.1"/>
    <property type="molecule type" value="Genomic_DNA"/>
</dbReference>
<comment type="caution">
    <text evidence="3">The sequence shown here is derived from an EMBL/GenBank/DDBJ whole genome shotgun (WGS) entry which is preliminary data.</text>
</comment>
<sequence>MLLRVKKIIASALLAGTGLLAAPAQAQTTAPDFPTSTSASTRPSAKLPLDAARLRRQQQMSPEEAARDQQLQIMEARTGNTSFGMAKAGPSRQQDKNTGSFRVLKFRELRGQEQKRGDTRRVLLGAHTTGKPLKQKKHKFLFF</sequence>
<evidence type="ECO:0000256" key="1">
    <source>
        <dbReference type="SAM" id="MobiDB-lite"/>
    </source>
</evidence>
<feature type="chain" id="PRO_5031318438" evidence="2">
    <location>
        <begin position="27"/>
        <end position="143"/>
    </location>
</feature>
<protein>
    <submittedName>
        <fullName evidence="3">Uncharacterized protein</fullName>
    </submittedName>
</protein>